<sequence length="266" mass="30481">MMKDSQTKELKLLERRFIELSRLAFQREIITYSDFLNLNEQNILHTLPKDSIFTEYVSFGGYDMAERQMAAFIPDALYLRYGKRTLAPDEIGYPFSAVRISPLNRKFAEELNHRDYLGAVLNLGIDRSKLGDILLDDDSAIILVHDDMCDYVMRQLTRVRHTVVKTEQISVDDLHYSPHFEEIKGTVSSVRLDSLLPLAFSSSRSRLSGLIEGGKVFVNGKLITSNAFQVQDNDLISVRGMGKFRYIGSGSRTRKNRTYVVIHKYV</sequence>
<accession>A0A9D2GAH4</accession>
<dbReference type="InterPro" id="IPR002942">
    <property type="entry name" value="S4_RNA-bd"/>
</dbReference>
<dbReference type="CDD" id="cd00165">
    <property type="entry name" value="S4"/>
    <property type="match status" value="1"/>
</dbReference>
<evidence type="ECO:0000256" key="1">
    <source>
        <dbReference type="PROSITE-ProRule" id="PRU00182"/>
    </source>
</evidence>
<dbReference type="SMART" id="SM00363">
    <property type="entry name" value="S4"/>
    <property type="match status" value="1"/>
</dbReference>
<dbReference type="PROSITE" id="PS50889">
    <property type="entry name" value="S4"/>
    <property type="match status" value="1"/>
</dbReference>
<dbReference type="AlphaFoldDB" id="A0A9D2GAH4"/>
<dbReference type="Pfam" id="PF17774">
    <property type="entry name" value="YlmH_RBD"/>
    <property type="match status" value="1"/>
</dbReference>
<evidence type="ECO:0000313" key="4">
    <source>
        <dbReference type="Proteomes" id="UP000824116"/>
    </source>
</evidence>
<comment type="caution">
    <text evidence="3">The sequence shown here is derived from an EMBL/GenBank/DDBJ whole genome shotgun (WGS) entry which is preliminary data.</text>
</comment>
<name>A0A9D2GAH4_9FIRM</name>
<dbReference type="SUPFAM" id="SSF55174">
    <property type="entry name" value="Alpha-L RNA-binding motif"/>
    <property type="match status" value="1"/>
</dbReference>
<dbReference type="Gene3D" id="3.30.70.330">
    <property type="match status" value="1"/>
</dbReference>
<keyword evidence="1" id="KW-0694">RNA-binding</keyword>
<dbReference type="EMBL" id="DXAY01000225">
    <property type="protein sequence ID" value="HIZ75465.1"/>
    <property type="molecule type" value="Genomic_DNA"/>
</dbReference>
<dbReference type="Pfam" id="PF01479">
    <property type="entry name" value="S4"/>
    <property type="match status" value="1"/>
</dbReference>
<dbReference type="InterPro" id="IPR040591">
    <property type="entry name" value="RqcP2_RBD"/>
</dbReference>
<dbReference type="InterPro" id="IPR036986">
    <property type="entry name" value="S4_RNA-bd_sf"/>
</dbReference>
<reference evidence="3" key="2">
    <citation type="submission" date="2021-04" db="EMBL/GenBank/DDBJ databases">
        <authorList>
            <person name="Gilroy R."/>
        </authorList>
    </citation>
    <scope>NUCLEOTIDE SEQUENCE</scope>
    <source>
        <strain evidence="3">CHK196-3914</strain>
    </source>
</reference>
<dbReference type="Gene3D" id="3.30.1370.160">
    <property type="match status" value="1"/>
</dbReference>
<dbReference type="Gene3D" id="3.10.290.10">
    <property type="entry name" value="RNA-binding S4 domain"/>
    <property type="match status" value="1"/>
</dbReference>
<dbReference type="Proteomes" id="UP000824116">
    <property type="component" value="Unassembled WGS sequence"/>
</dbReference>
<feature type="domain" description="RNA-binding S4" evidence="2">
    <location>
        <begin position="190"/>
        <end position="258"/>
    </location>
</feature>
<proteinExistence type="predicted"/>
<dbReference type="InterPro" id="IPR012677">
    <property type="entry name" value="Nucleotide-bd_a/b_plait_sf"/>
</dbReference>
<evidence type="ECO:0000313" key="3">
    <source>
        <dbReference type="EMBL" id="HIZ75465.1"/>
    </source>
</evidence>
<evidence type="ECO:0000259" key="2">
    <source>
        <dbReference type="SMART" id="SM00363"/>
    </source>
</evidence>
<organism evidence="3 4">
    <name type="scientific">Candidatus Mediterraneibacter stercoravium</name>
    <dbReference type="NCBI Taxonomy" id="2838685"/>
    <lineage>
        <taxon>Bacteria</taxon>
        <taxon>Bacillati</taxon>
        <taxon>Bacillota</taxon>
        <taxon>Clostridia</taxon>
        <taxon>Lachnospirales</taxon>
        <taxon>Lachnospiraceae</taxon>
        <taxon>Mediterraneibacter</taxon>
    </lineage>
</organism>
<protein>
    <submittedName>
        <fullName evidence="3">RNA-binding protein</fullName>
    </submittedName>
</protein>
<gene>
    <name evidence="3" type="ORF">H9723_09565</name>
</gene>
<reference evidence="3" key="1">
    <citation type="journal article" date="2021" name="PeerJ">
        <title>Extensive microbial diversity within the chicken gut microbiome revealed by metagenomics and culture.</title>
        <authorList>
            <person name="Gilroy R."/>
            <person name="Ravi A."/>
            <person name="Getino M."/>
            <person name="Pursley I."/>
            <person name="Horton D.L."/>
            <person name="Alikhan N.F."/>
            <person name="Baker D."/>
            <person name="Gharbi K."/>
            <person name="Hall N."/>
            <person name="Watson M."/>
            <person name="Adriaenssens E.M."/>
            <person name="Foster-Nyarko E."/>
            <person name="Jarju S."/>
            <person name="Secka A."/>
            <person name="Antonio M."/>
            <person name="Oren A."/>
            <person name="Chaudhuri R.R."/>
            <person name="La Ragione R."/>
            <person name="Hildebrand F."/>
            <person name="Pallen M.J."/>
        </authorList>
    </citation>
    <scope>NUCLEOTIDE SEQUENCE</scope>
    <source>
        <strain evidence="3">CHK196-3914</strain>
    </source>
</reference>
<dbReference type="GO" id="GO:0003723">
    <property type="term" value="F:RNA binding"/>
    <property type="evidence" value="ECO:0007669"/>
    <property type="project" value="UniProtKB-KW"/>
</dbReference>